<dbReference type="EMBL" id="JBANRG010000010">
    <property type="protein sequence ID" value="KAK7462683.1"/>
    <property type="molecule type" value="Genomic_DNA"/>
</dbReference>
<dbReference type="Proteomes" id="UP001498398">
    <property type="component" value="Unassembled WGS sequence"/>
</dbReference>
<sequence>MSLRLKWLLSEPFGPYPEHKILVENLTPNDKSRLILHQTFMMMGQESTGLDESEFVEAAPEQLPDVRFFGILNVERLGWLSKQGRDWLEKDLKERDQKENCIKKSGLTLERLYGMRPGEGSIIRVWICCEKTSSAKYLTDNRRPESLLLSSKWTSEDEKRMYYNEFKIQSFDVETYARSRKFFGRWRLHTLVRMIISERHPPPVEERTVDWLVKEILRYHQEVARKHRFVFDAESDSDVDETGKTTRRRYLRHVPRAEVLRLLAKHAEWFLAQQVATGNKSHHLVNLPDLYKFCCKVKKDGRVNLERFGVQNWEKKVDNYCINPKKKIVTRTRSPMPDNGPVEFEYDSDFSVDSSEADSDSDADTVDMELSKKVPSWCLDPPQLSQFQWHCPGPKCDYSFDLRRPVPQLPHDDQIFLEQTPWCLSDSRIIDIVVRVTSEHYRKHLREEGVDFVWRNGKARLISCSEEAPMEGVEENVPIKDEPDFW</sequence>
<gene>
    <name evidence="1" type="ORF">VKT23_007271</name>
</gene>
<comment type="caution">
    <text evidence="1">The sequence shown here is derived from an EMBL/GenBank/DDBJ whole genome shotgun (WGS) entry which is preliminary data.</text>
</comment>
<accession>A0ABR1JM24</accession>
<protein>
    <submittedName>
        <fullName evidence="1">Uncharacterized protein</fullName>
    </submittedName>
</protein>
<reference evidence="1 2" key="1">
    <citation type="submission" date="2024-01" db="EMBL/GenBank/DDBJ databases">
        <title>A draft genome for the cacao thread blight pathogen Marasmiellus scandens.</title>
        <authorList>
            <person name="Baruah I.K."/>
            <person name="Leung J."/>
            <person name="Bukari Y."/>
            <person name="Amoako-Attah I."/>
            <person name="Meinhardt L.W."/>
            <person name="Bailey B.A."/>
            <person name="Cohen S.P."/>
        </authorList>
    </citation>
    <scope>NUCLEOTIDE SEQUENCE [LARGE SCALE GENOMIC DNA]</scope>
    <source>
        <strain evidence="1 2">GH-19</strain>
    </source>
</reference>
<name>A0ABR1JM24_9AGAR</name>
<proteinExistence type="predicted"/>
<keyword evidence="2" id="KW-1185">Reference proteome</keyword>
<evidence type="ECO:0000313" key="2">
    <source>
        <dbReference type="Proteomes" id="UP001498398"/>
    </source>
</evidence>
<organism evidence="1 2">
    <name type="scientific">Marasmiellus scandens</name>
    <dbReference type="NCBI Taxonomy" id="2682957"/>
    <lineage>
        <taxon>Eukaryota</taxon>
        <taxon>Fungi</taxon>
        <taxon>Dikarya</taxon>
        <taxon>Basidiomycota</taxon>
        <taxon>Agaricomycotina</taxon>
        <taxon>Agaricomycetes</taxon>
        <taxon>Agaricomycetidae</taxon>
        <taxon>Agaricales</taxon>
        <taxon>Marasmiineae</taxon>
        <taxon>Omphalotaceae</taxon>
        <taxon>Marasmiellus</taxon>
    </lineage>
</organism>
<evidence type="ECO:0000313" key="1">
    <source>
        <dbReference type="EMBL" id="KAK7462683.1"/>
    </source>
</evidence>